<accession>A0A9D4SGX9</accession>
<proteinExistence type="inferred from homology"/>
<dbReference type="Proteomes" id="UP000828236">
    <property type="component" value="Unassembled WGS sequence"/>
</dbReference>
<organism evidence="2">
    <name type="scientific">Dermatophagoides farinae</name>
    <name type="common">American house dust mite</name>
    <dbReference type="NCBI Taxonomy" id="6954"/>
    <lineage>
        <taxon>Eukaryota</taxon>
        <taxon>Metazoa</taxon>
        <taxon>Ecdysozoa</taxon>
        <taxon>Arthropoda</taxon>
        <taxon>Chelicerata</taxon>
        <taxon>Arachnida</taxon>
        <taxon>Acari</taxon>
        <taxon>Acariformes</taxon>
        <taxon>Sarcoptiformes</taxon>
        <taxon>Astigmata</taxon>
        <taxon>Psoroptidia</taxon>
        <taxon>Analgoidea</taxon>
        <taxon>Pyroglyphidae</taxon>
        <taxon>Dermatophagoidinae</taxon>
        <taxon>Dermatophagoides</taxon>
    </lineage>
</organism>
<reference evidence="2" key="1">
    <citation type="submission" date="2020-06" db="EMBL/GenBank/DDBJ databases">
        <authorList>
            <person name="Ji K."/>
            <person name="Li J."/>
        </authorList>
    </citation>
    <scope>NUCLEOTIDE SEQUENCE</scope>
    <source>
        <strain evidence="2">JKM2019</strain>
        <tissue evidence="2">Whole body</tissue>
    </source>
</reference>
<dbReference type="Pfam" id="PF03091">
    <property type="entry name" value="CutA1"/>
    <property type="match status" value="1"/>
</dbReference>
<dbReference type="PANTHER" id="PTHR23419:SF8">
    <property type="entry name" value="FI09726P"/>
    <property type="match status" value="1"/>
</dbReference>
<gene>
    <name evidence="2" type="ORF">HUG17_4270</name>
</gene>
<dbReference type="InterPro" id="IPR004323">
    <property type="entry name" value="Ion_tolerance_CutA"/>
</dbReference>
<comment type="similarity">
    <text evidence="1">Belongs to the CutA family.</text>
</comment>
<dbReference type="PANTHER" id="PTHR23419">
    <property type="entry name" value="DIVALENT CATION TOLERANCE CUTA-RELATED"/>
    <property type="match status" value="1"/>
</dbReference>
<protein>
    <submittedName>
        <fullName evidence="2">Protein cuta-like protein</fullName>
    </submittedName>
</protein>
<dbReference type="InterPro" id="IPR015867">
    <property type="entry name" value="N-reg_PII/ATP_PRibTrfase_C"/>
</dbReference>
<dbReference type="InterPro" id="IPR011322">
    <property type="entry name" value="N-reg_PII-like_a/b"/>
</dbReference>
<sequence length="117" mass="13293">MSNESSKYSIGYVTISNAEMAKELAKKLVNENKVACVNILPTITSIYRWENELQIDENESLMIIKTRTAAIDELIEFIRHNHPYSVPEIIFTAITDGNPDYLKWISSSVKLSNESNP</sequence>
<dbReference type="GO" id="GO:0005507">
    <property type="term" value="F:copper ion binding"/>
    <property type="evidence" value="ECO:0007669"/>
    <property type="project" value="TreeGrafter"/>
</dbReference>
<reference evidence="2" key="2">
    <citation type="journal article" date="2021" name="World Allergy Organ. J.">
        <title>Chromosome-level assembly of Dermatophagoides farinae genome and transcriptome reveals two novel allergens Der f 37 and Der f 39.</title>
        <authorList>
            <person name="Chen J."/>
            <person name="Cai Z."/>
            <person name="Fan D."/>
            <person name="Hu J."/>
            <person name="Hou Y."/>
            <person name="He Y."/>
            <person name="Zhang Z."/>
            <person name="Zhao Z."/>
            <person name="Gao P."/>
            <person name="Hu W."/>
            <person name="Sun J."/>
            <person name="Li J."/>
            <person name="Ji K."/>
        </authorList>
    </citation>
    <scope>NUCLEOTIDE SEQUENCE</scope>
    <source>
        <strain evidence="2">JKM2019</strain>
    </source>
</reference>
<dbReference type="AlphaFoldDB" id="A0A9D4SGX9"/>
<dbReference type="SUPFAM" id="SSF54913">
    <property type="entry name" value="GlnB-like"/>
    <property type="match status" value="1"/>
</dbReference>
<dbReference type="EMBL" id="SDOV01000004">
    <property type="protein sequence ID" value="KAH7641226.1"/>
    <property type="molecule type" value="Genomic_DNA"/>
</dbReference>
<evidence type="ECO:0000256" key="1">
    <source>
        <dbReference type="ARBA" id="ARBA00010169"/>
    </source>
</evidence>
<evidence type="ECO:0000313" key="2">
    <source>
        <dbReference type="EMBL" id="KAH7641226.1"/>
    </source>
</evidence>
<dbReference type="Gene3D" id="3.30.70.120">
    <property type="match status" value="1"/>
</dbReference>
<comment type="caution">
    <text evidence="2">The sequence shown here is derived from an EMBL/GenBank/DDBJ whole genome shotgun (WGS) entry which is preliminary data.</text>
</comment>
<name>A0A9D4SGX9_DERFA</name>
<dbReference type="GO" id="GO:0010038">
    <property type="term" value="P:response to metal ion"/>
    <property type="evidence" value="ECO:0007669"/>
    <property type="project" value="InterPro"/>
</dbReference>